<organism evidence="1 2">
    <name type="scientific">Candidatus Kaiserbacteria bacterium CG10_big_fil_rev_8_21_14_0_10_44_10</name>
    <dbReference type="NCBI Taxonomy" id="1974606"/>
    <lineage>
        <taxon>Bacteria</taxon>
        <taxon>Candidatus Kaiseribacteriota</taxon>
    </lineage>
</organism>
<dbReference type="AlphaFoldDB" id="A0A2H0UKF3"/>
<proteinExistence type="predicted"/>
<gene>
    <name evidence="1" type="ORF">COU14_00435</name>
</gene>
<reference evidence="2" key="1">
    <citation type="submission" date="2017-09" db="EMBL/GenBank/DDBJ databases">
        <title>Depth-based differentiation of microbial function through sediment-hosted aquifers and enrichment of novel symbionts in the deep terrestrial subsurface.</title>
        <authorList>
            <person name="Probst A.J."/>
            <person name="Ladd B."/>
            <person name="Jarett J.K."/>
            <person name="Geller-Mcgrath D.E."/>
            <person name="Sieber C.M.K."/>
            <person name="Emerson J.B."/>
            <person name="Anantharaman K."/>
            <person name="Thomas B.C."/>
            <person name="Malmstrom R."/>
            <person name="Stieglmeier M."/>
            <person name="Klingl A."/>
            <person name="Woyke T."/>
            <person name="Ryan C.M."/>
            <person name="Banfield J.F."/>
        </authorList>
    </citation>
    <scope>NUCLEOTIDE SEQUENCE [LARGE SCALE GENOMIC DNA]</scope>
</reference>
<comment type="caution">
    <text evidence="1">The sequence shown here is derived from an EMBL/GenBank/DDBJ whole genome shotgun (WGS) entry which is preliminary data.</text>
</comment>
<accession>A0A2H0UKF3</accession>
<dbReference type="Proteomes" id="UP000229612">
    <property type="component" value="Unassembled WGS sequence"/>
</dbReference>
<evidence type="ECO:0000313" key="1">
    <source>
        <dbReference type="EMBL" id="PIR86166.1"/>
    </source>
</evidence>
<dbReference type="EMBL" id="PFBG01000005">
    <property type="protein sequence ID" value="PIR86166.1"/>
    <property type="molecule type" value="Genomic_DNA"/>
</dbReference>
<sequence>MTAFAYVVFVPRKYEINSPRFRRFLQLASERRINVLFSSMNSNEFDAGMRSGLAAERIFEHRQHRPFHSAGQVWILGGGCSAYAREVIRLALSPQYAIPVRHLTPEGSCLSRYVRMLQGDKEKIREEVGKGEVIRLSR</sequence>
<evidence type="ECO:0000313" key="2">
    <source>
        <dbReference type="Proteomes" id="UP000229612"/>
    </source>
</evidence>
<protein>
    <submittedName>
        <fullName evidence="1">Uncharacterized protein</fullName>
    </submittedName>
</protein>
<name>A0A2H0UKF3_9BACT</name>